<keyword evidence="1" id="KW-0378">Hydrolase</keyword>
<dbReference type="Gene3D" id="3.30.950.30">
    <property type="entry name" value="Schlafen, AAA domain"/>
    <property type="match status" value="1"/>
</dbReference>
<evidence type="ECO:0000313" key="2">
    <source>
        <dbReference type="Proteomes" id="UP000585609"/>
    </source>
</evidence>
<accession>A0A6V8NVB2</accession>
<name>A0A6V8NVB2_9ACTN</name>
<evidence type="ECO:0000313" key="1">
    <source>
        <dbReference type="EMBL" id="GFP24212.1"/>
    </source>
</evidence>
<keyword evidence="1" id="KW-0347">Helicase</keyword>
<organism evidence="1 2">
    <name type="scientific">Candidatus Hakubella thermalkaliphila</name>
    <dbReference type="NCBI Taxonomy" id="2754717"/>
    <lineage>
        <taxon>Bacteria</taxon>
        <taxon>Bacillati</taxon>
        <taxon>Actinomycetota</taxon>
        <taxon>Actinomycetota incertae sedis</taxon>
        <taxon>Candidatus Hakubellales</taxon>
        <taxon>Candidatus Hakubellaceae</taxon>
        <taxon>Candidatus Hakubella</taxon>
    </lineage>
</organism>
<protein>
    <submittedName>
        <fullName evidence="1">ATP-dependent DNA helicase RecG</fullName>
    </submittedName>
</protein>
<dbReference type="PANTHER" id="PTHR30595:SF6">
    <property type="entry name" value="SCHLAFEN ALBA-2 DOMAIN-CONTAINING PROTEIN"/>
    <property type="match status" value="1"/>
</dbReference>
<sequence>KIEEWVINICRNKCEPGIIPLVETVEVGPAKKVMVVTIPRGLGSVYKTNRGRWRIRVGSTTREASTEELARLFQQRGMVHFDIAPVSKVGFVQLDMRRVRYYW</sequence>
<reference evidence="1 2" key="1">
    <citation type="journal article" date="2020" name="Front. Microbiol.">
        <title>Single-cell genomics of novel Actinobacteria with the Wood-Ljungdahl pathway discovered in a serpentinizing system.</title>
        <authorList>
            <person name="Merino N."/>
            <person name="Kawai M."/>
            <person name="Boyd E.S."/>
            <person name="Colman D.R."/>
            <person name="McGlynn S.E."/>
            <person name="Nealson K.H."/>
            <person name="Kurokawa K."/>
            <person name="Hongoh Y."/>
        </authorList>
    </citation>
    <scope>NUCLEOTIDE SEQUENCE [LARGE SCALE GENOMIC DNA]</scope>
    <source>
        <strain evidence="1 2">S09_30</strain>
    </source>
</reference>
<keyword evidence="1" id="KW-0547">Nucleotide-binding</keyword>
<dbReference type="AlphaFoldDB" id="A0A6V8NVB2"/>
<gene>
    <name evidence="1" type="ORF">HKBW3S09_01679</name>
</gene>
<dbReference type="GO" id="GO:0004386">
    <property type="term" value="F:helicase activity"/>
    <property type="evidence" value="ECO:0007669"/>
    <property type="project" value="UniProtKB-KW"/>
</dbReference>
<dbReference type="InterPro" id="IPR038461">
    <property type="entry name" value="Schlafen_AlbA_2_dom_sf"/>
</dbReference>
<dbReference type="PANTHER" id="PTHR30595">
    <property type="entry name" value="GLPR-RELATED TRANSCRIPTIONAL REPRESSOR"/>
    <property type="match status" value="1"/>
</dbReference>
<proteinExistence type="predicted"/>
<dbReference type="EMBL" id="BLRW01000408">
    <property type="protein sequence ID" value="GFP24212.1"/>
    <property type="molecule type" value="Genomic_DNA"/>
</dbReference>
<comment type="caution">
    <text evidence="1">The sequence shown here is derived from an EMBL/GenBank/DDBJ whole genome shotgun (WGS) entry which is preliminary data.</text>
</comment>
<keyword evidence="1" id="KW-0067">ATP-binding</keyword>
<feature type="non-terminal residue" evidence="1">
    <location>
        <position position="1"/>
    </location>
</feature>
<dbReference type="Proteomes" id="UP000585609">
    <property type="component" value="Unassembled WGS sequence"/>
</dbReference>